<reference evidence="3" key="1">
    <citation type="submission" date="2020-05" db="EMBL/GenBank/DDBJ databases">
        <title>Chitinophaga laudate sp. nov., isolated from a tropical peat swamp.</title>
        <authorList>
            <person name="Goh C.B.S."/>
            <person name="Lee M.S."/>
            <person name="Parimannan S."/>
            <person name="Pasbakhsh P."/>
            <person name="Yule C.M."/>
            <person name="Rajandas H."/>
            <person name="Loke S."/>
            <person name="Croft L."/>
            <person name="Tan J.B.L."/>
        </authorList>
    </citation>
    <scope>NUCLEOTIDE SEQUENCE</scope>
    <source>
        <strain evidence="3">Mgbs1</strain>
    </source>
</reference>
<protein>
    <submittedName>
        <fullName evidence="3">Nuclear transport factor 2 family protein</fullName>
    </submittedName>
</protein>
<dbReference type="EMBL" id="RIAR02000001">
    <property type="protein sequence ID" value="NSL86109.1"/>
    <property type="molecule type" value="Genomic_DNA"/>
</dbReference>
<comment type="caution">
    <text evidence="3">The sequence shown here is derived from an EMBL/GenBank/DDBJ whole genome shotgun (WGS) entry which is preliminary data.</text>
</comment>
<name>A0A9Q5D110_9BACT</name>
<dbReference type="Pfam" id="PF14534">
    <property type="entry name" value="DUF4440"/>
    <property type="match status" value="1"/>
</dbReference>
<dbReference type="OrthoDB" id="1357763at2"/>
<feature type="chain" id="PRO_5040185244" evidence="1">
    <location>
        <begin position="22"/>
        <end position="260"/>
    </location>
</feature>
<feature type="signal peptide" evidence="1">
    <location>
        <begin position="1"/>
        <end position="21"/>
    </location>
</feature>
<accession>A0A9Q5D110</accession>
<dbReference type="AlphaFoldDB" id="A0A9Q5D110"/>
<evidence type="ECO:0000313" key="4">
    <source>
        <dbReference type="Proteomes" id="UP000281028"/>
    </source>
</evidence>
<dbReference type="InterPro" id="IPR032710">
    <property type="entry name" value="NTF2-like_dom_sf"/>
</dbReference>
<keyword evidence="4" id="KW-1185">Reference proteome</keyword>
<sequence length="260" mass="29704">MRKHFISALLLLFAIPLCLSAQSNDQELEALIIQKDSIFWRAYNNCDVQQMSGYVTADVEFYHDKGGMTTGINAMMETFRTNICSKREQFRLRREAVSGTLKVYPLKNAGVIYGAVIGGEHLFYVQEKGKKERADGLARFTHLWLYENREWKMKRILSYDHAPAPYINKRVAVVLSDSILQTYAGKYAGPQTQAMYMKPDKGLLIMHINGKDFPLYPAGNHLFFSKDRDLTFEFLAGSNGTRQLTIREGDQTAEVLQLIQ</sequence>
<proteinExistence type="predicted"/>
<dbReference type="SUPFAM" id="SSF54427">
    <property type="entry name" value="NTF2-like"/>
    <property type="match status" value="1"/>
</dbReference>
<feature type="domain" description="DUF4440" evidence="2">
    <location>
        <begin position="32"/>
        <end position="153"/>
    </location>
</feature>
<evidence type="ECO:0000259" key="2">
    <source>
        <dbReference type="Pfam" id="PF14534"/>
    </source>
</evidence>
<keyword evidence="1" id="KW-0732">Signal</keyword>
<evidence type="ECO:0000256" key="1">
    <source>
        <dbReference type="SAM" id="SignalP"/>
    </source>
</evidence>
<dbReference type="InterPro" id="IPR027843">
    <property type="entry name" value="DUF4440"/>
</dbReference>
<evidence type="ECO:0000313" key="3">
    <source>
        <dbReference type="EMBL" id="NSL86109.1"/>
    </source>
</evidence>
<dbReference type="Proteomes" id="UP000281028">
    <property type="component" value="Unassembled WGS sequence"/>
</dbReference>
<gene>
    <name evidence="3" type="ORF">ECE50_004650</name>
</gene>
<organism evidence="3 4">
    <name type="scientific">Chitinophaga solisilvae</name>
    <dbReference type="NCBI Taxonomy" id="1233460"/>
    <lineage>
        <taxon>Bacteria</taxon>
        <taxon>Pseudomonadati</taxon>
        <taxon>Bacteroidota</taxon>
        <taxon>Chitinophagia</taxon>
        <taxon>Chitinophagales</taxon>
        <taxon>Chitinophagaceae</taxon>
        <taxon>Chitinophaga</taxon>
    </lineage>
</organism>
<dbReference type="Gene3D" id="3.10.450.50">
    <property type="match status" value="1"/>
</dbReference>